<dbReference type="AlphaFoldDB" id="A0A915DYR8"/>
<dbReference type="PANTHER" id="PTHR12730">
    <property type="entry name" value="HSDA/SDA1-RELATED"/>
    <property type="match status" value="1"/>
</dbReference>
<organism evidence="2 3">
    <name type="scientific">Ditylenchus dipsaci</name>
    <dbReference type="NCBI Taxonomy" id="166011"/>
    <lineage>
        <taxon>Eukaryota</taxon>
        <taxon>Metazoa</taxon>
        <taxon>Ecdysozoa</taxon>
        <taxon>Nematoda</taxon>
        <taxon>Chromadorea</taxon>
        <taxon>Rhabditida</taxon>
        <taxon>Tylenchina</taxon>
        <taxon>Tylenchomorpha</taxon>
        <taxon>Sphaerularioidea</taxon>
        <taxon>Anguinidae</taxon>
        <taxon>Anguininae</taxon>
        <taxon>Ditylenchus</taxon>
    </lineage>
</organism>
<keyword evidence="1" id="KW-0690">Ribosome biogenesis</keyword>
<keyword evidence="1" id="KW-0813">Transport</keyword>
<dbReference type="GO" id="GO:0015031">
    <property type="term" value="P:protein transport"/>
    <property type="evidence" value="ECO:0007669"/>
    <property type="project" value="UniProtKB-KW"/>
</dbReference>
<dbReference type="PANTHER" id="PTHR12730:SF0">
    <property type="entry name" value="PROTEIN SDA1 HOMOLOG"/>
    <property type="match status" value="1"/>
</dbReference>
<comment type="similarity">
    <text evidence="1">Belongs to the SDA1 family.</text>
</comment>
<evidence type="ECO:0000313" key="2">
    <source>
        <dbReference type="Proteomes" id="UP000887574"/>
    </source>
</evidence>
<comment type="subcellular location">
    <subcellularLocation>
        <location evidence="1">Nucleus</location>
        <location evidence="1">Nucleolus</location>
    </subcellularLocation>
</comment>
<dbReference type="Proteomes" id="UP000887574">
    <property type="component" value="Unplaced"/>
</dbReference>
<protein>
    <recommendedName>
        <fullName evidence="1">Protein SDA1</fullName>
    </recommendedName>
</protein>
<dbReference type="WBParaSite" id="jg24603">
    <property type="protein sequence ID" value="jg24603"/>
    <property type="gene ID" value="jg24603"/>
</dbReference>
<comment type="function">
    <text evidence="1">Required for 60S pre-ribosomal subunits export to the cytoplasm.</text>
</comment>
<evidence type="ECO:0000313" key="3">
    <source>
        <dbReference type="WBParaSite" id="jg24603"/>
    </source>
</evidence>
<dbReference type="GO" id="GO:0000055">
    <property type="term" value="P:ribosomal large subunit export from nucleus"/>
    <property type="evidence" value="ECO:0007669"/>
    <property type="project" value="UniProtKB-UniRule"/>
</dbReference>
<keyword evidence="1" id="KW-0653">Protein transport</keyword>
<evidence type="ECO:0000256" key="1">
    <source>
        <dbReference type="RuleBase" id="RU365057"/>
    </source>
</evidence>
<dbReference type="InterPro" id="IPR027312">
    <property type="entry name" value="Sda1"/>
</dbReference>
<sequence length="136" mass="15422">MEMSIPTLSSSLLQPKRTGGERIPYNTTFCSATNIDDFGYSGFSASRFKLADGNLGLLQEYLRKDPESYLEEFSEQFHHFVQSMKLLELQPKMHRMGVEQLLEVVNFIASIAFNYPAKAKEFAATLNSCTFVQQCC</sequence>
<keyword evidence="1" id="KW-0539">Nucleus</keyword>
<reference evidence="3" key="1">
    <citation type="submission" date="2022-11" db="UniProtKB">
        <authorList>
            <consortium name="WormBaseParasite"/>
        </authorList>
    </citation>
    <scope>IDENTIFICATION</scope>
</reference>
<accession>A0A915DYR8</accession>
<dbReference type="GO" id="GO:0005730">
    <property type="term" value="C:nucleolus"/>
    <property type="evidence" value="ECO:0007669"/>
    <property type="project" value="UniProtKB-SubCell"/>
</dbReference>
<name>A0A915DYR8_9BILA</name>
<keyword evidence="2" id="KW-1185">Reference proteome</keyword>
<dbReference type="GO" id="GO:0042273">
    <property type="term" value="P:ribosomal large subunit biogenesis"/>
    <property type="evidence" value="ECO:0007669"/>
    <property type="project" value="UniProtKB-UniRule"/>
</dbReference>
<proteinExistence type="inferred from homology"/>